<feature type="active site" description="Tele-AMP-histidine intermediate" evidence="1">
    <location>
        <position position="96"/>
    </location>
</feature>
<feature type="short sequence motif" description="Histidine triad motif" evidence="2 3">
    <location>
        <begin position="94"/>
        <end position="98"/>
    </location>
</feature>
<dbReference type="PANTHER" id="PTHR46648">
    <property type="entry name" value="HIT FAMILY PROTEIN 1"/>
    <property type="match status" value="1"/>
</dbReference>
<dbReference type="InterPro" id="IPR001310">
    <property type="entry name" value="Histidine_triad_HIT"/>
</dbReference>
<dbReference type="EMBL" id="LN890280">
    <property type="protein sequence ID" value="CUR50861.1"/>
    <property type="molecule type" value="Genomic_DNA"/>
</dbReference>
<dbReference type="PANTHER" id="PTHR46648:SF1">
    <property type="entry name" value="ADENOSINE 5'-MONOPHOSPHORAMIDASE HNT1"/>
    <property type="match status" value="1"/>
</dbReference>
<dbReference type="Pfam" id="PF01230">
    <property type="entry name" value="HIT"/>
    <property type="match status" value="1"/>
</dbReference>
<dbReference type="GO" id="GO:0003824">
    <property type="term" value="F:catalytic activity"/>
    <property type="evidence" value="ECO:0007669"/>
    <property type="project" value="InterPro"/>
</dbReference>
<evidence type="ECO:0000313" key="6">
    <source>
        <dbReference type="Proteomes" id="UP000196239"/>
    </source>
</evidence>
<dbReference type="InterPro" id="IPR036265">
    <property type="entry name" value="HIT-like_sf"/>
</dbReference>
<evidence type="ECO:0000256" key="2">
    <source>
        <dbReference type="PIRSR" id="PIRSR601310-3"/>
    </source>
</evidence>
<dbReference type="AlphaFoldDB" id="A0A128A0J2"/>
<gene>
    <name evidence="5" type="ORF">NDEV_0096</name>
</gene>
<dbReference type="Gene3D" id="3.30.428.10">
    <property type="entry name" value="HIT-like"/>
    <property type="match status" value="1"/>
</dbReference>
<protein>
    <submittedName>
        <fullName evidence="5">Histidine triad (HIT) protein</fullName>
    </submittedName>
</protein>
<keyword evidence="6" id="KW-1185">Reference proteome</keyword>
<evidence type="ECO:0000259" key="4">
    <source>
        <dbReference type="PROSITE" id="PS51084"/>
    </source>
</evidence>
<sequence>MDCIFCKIANGTIPAKKLYETPNSLAFLDAFPLVRGHTLVIPKNHYYKVQDMSESDNKDLFETVRVMSGKLESISPSTLIAIHNGKESGQEIPHVHVHIIPRNSSDGAGPVHSMFSKRPSLDEEEFEKIIKIIQNKK</sequence>
<evidence type="ECO:0000256" key="1">
    <source>
        <dbReference type="PIRSR" id="PIRSR601310-1"/>
    </source>
</evidence>
<dbReference type="SUPFAM" id="SSF54197">
    <property type="entry name" value="HIT-like"/>
    <property type="match status" value="1"/>
</dbReference>
<proteinExistence type="predicted"/>
<organism evidence="5 6">
    <name type="scientific">Nitrosotalea devaniterrae</name>
    <dbReference type="NCBI Taxonomy" id="1078905"/>
    <lineage>
        <taxon>Archaea</taxon>
        <taxon>Nitrososphaerota</taxon>
        <taxon>Nitrososphaeria</taxon>
        <taxon>Nitrosotaleales</taxon>
        <taxon>Nitrosotaleaceae</taxon>
        <taxon>Nitrosotalea</taxon>
    </lineage>
</organism>
<dbReference type="GO" id="GO:0009117">
    <property type="term" value="P:nucleotide metabolic process"/>
    <property type="evidence" value="ECO:0007669"/>
    <property type="project" value="TreeGrafter"/>
</dbReference>
<dbReference type="PROSITE" id="PS51084">
    <property type="entry name" value="HIT_2"/>
    <property type="match status" value="1"/>
</dbReference>
<evidence type="ECO:0000313" key="5">
    <source>
        <dbReference type="EMBL" id="CUR50861.1"/>
    </source>
</evidence>
<reference evidence="6" key="1">
    <citation type="submission" date="2015-10" db="EMBL/GenBank/DDBJ databases">
        <authorList>
            <person name="Lehtovirta-Morley L.E."/>
            <person name="Vieille C."/>
        </authorList>
    </citation>
    <scope>NUCLEOTIDE SEQUENCE [LARGE SCALE GENOMIC DNA]</scope>
</reference>
<evidence type="ECO:0000256" key="3">
    <source>
        <dbReference type="PROSITE-ProRule" id="PRU00464"/>
    </source>
</evidence>
<accession>A0A128A0J2</accession>
<dbReference type="Proteomes" id="UP000196239">
    <property type="component" value="Chromosome 1"/>
</dbReference>
<feature type="domain" description="HIT" evidence="4">
    <location>
        <begin position="4"/>
        <end position="109"/>
    </location>
</feature>
<dbReference type="InterPro" id="IPR011146">
    <property type="entry name" value="HIT-like"/>
</dbReference>
<name>A0A128A0J2_9ARCH</name>
<dbReference type="PRINTS" id="PR00332">
    <property type="entry name" value="HISTRIAD"/>
</dbReference>
<dbReference type="KEGG" id="ndv:NDEV_0096"/>